<protein>
    <submittedName>
        <fullName evidence="2">Secreted RxLR effector peptide protein, putative</fullName>
    </submittedName>
</protein>
<feature type="signal peptide" evidence="1">
    <location>
        <begin position="1"/>
        <end position="16"/>
    </location>
</feature>
<dbReference type="HOGENOM" id="CLU_1328619_0_0_1"/>
<keyword evidence="1" id="KW-0732">Signal</keyword>
<dbReference type="InterPro" id="IPR044899">
    <property type="entry name" value="SptP_N_sf"/>
</dbReference>
<dbReference type="AlphaFoldDB" id="D0NF43"/>
<gene>
    <name evidence="2" type="ORF">PITG_10348</name>
</gene>
<evidence type="ECO:0000313" key="2">
    <source>
        <dbReference type="EMBL" id="EEY56832.1"/>
    </source>
</evidence>
<sequence>MHLSLALWLMPVVVLACVASALEDITSTHTFVDKQNNDPDLGILRAYDSVIETGEERVNLRKTANSLVESAKLKFFLLNKMSGVDVLNKLKVGDEASAALKSSKIEALTQYITMFNNKNPDKKISLIGTLTARYGDDKVAKALVAVEKDGAAPKVMELAKKLRADPNCLLGWMVVNLSTMFSFYSSFMPMDLERSEVENWTYWMITL</sequence>
<dbReference type="RefSeq" id="XP_002902160.1">
    <property type="nucleotide sequence ID" value="XM_002902114.1"/>
</dbReference>
<dbReference type="VEuPathDB" id="FungiDB:PITG_10348"/>
<dbReference type="EMBL" id="DS028135">
    <property type="protein sequence ID" value="EEY56832.1"/>
    <property type="molecule type" value="Genomic_DNA"/>
</dbReference>
<keyword evidence="3" id="KW-1185">Reference proteome</keyword>
<feature type="chain" id="PRO_5003013300" evidence="1">
    <location>
        <begin position="17"/>
        <end position="207"/>
    </location>
</feature>
<evidence type="ECO:0000256" key="1">
    <source>
        <dbReference type="SAM" id="SignalP"/>
    </source>
</evidence>
<dbReference type="Proteomes" id="UP000006643">
    <property type="component" value="Unassembled WGS sequence"/>
</dbReference>
<dbReference type="GeneID" id="9474056"/>
<name>D0NF43_PHYIT</name>
<dbReference type="KEGG" id="pif:PITG_10348"/>
<proteinExistence type="predicted"/>
<evidence type="ECO:0000313" key="3">
    <source>
        <dbReference type="Proteomes" id="UP000006643"/>
    </source>
</evidence>
<accession>D0NF43</accession>
<dbReference type="InParanoid" id="D0NF43"/>
<dbReference type="OrthoDB" id="129026at2759"/>
<dbReference type="Gene3D" id="4.10.1330.10">
    <property type="entry name" value="non globular Virulence effector SptP domain"/>
    <property type="match status" value="1"/>
</dbReference>
<reference evidence="3" key="1">
    <citation type="journal article" date="2009" name="Nature">
        <title>Genome sequence and analysis of the Irish potato famine pathogen Phytophthora infestans.</title>
        <authorList>
            <consortium name="The Broad Institute Genome Sequencing Platform"/>
            <person name="Haas B.J."/>
            <person name="Kamoun S."/>
            <person name="Zody M.C."/>
            <person name="Jiang R.H."/>
            <person name="Handsaker R.E."/>
            <person name="Cano L.M."/>
            <person name="Grabherr M."/>
            <person name="Kodira C.D."/>
            <person name="Raffaele S."/>
            <person name="Torto-Alalibo T."/>
            <person name="Bozkurt T.O."/>
            <person name="Ah-Fong A.M."/>
            <person name="Alvarado L."/>
            <person name="Anderson V.L."/>
            <person name="Armstrong M.R."/>
            <person name="Avrova A."/>
            <person name="Baxter L."/>
            <person name="Beynon J."/>
            <person name="Boevink P.C."/>
            <person name="Bollmann S.R."/>
            <person name="Bos J.I."/>
            <person name="Bulone V."/>
            <person name="Cai G."/>
            <person name="Cakir C."/>
            <person name="Carrington J.C."/>
            <person name="Chawner M."/>
            <person name="Conti L."/>
            <person name="Costanzo S."/>
            <person name="Ewan R."/>
            <person name="Fahlgren N."/>
            <person name="Fischbach M.A."/>
            <person name="Fugelstad J."/>
            <person name="Gilroy E.M."/>
            <person name="Gnerre S."/>
            <person name="Green P.J."/>
            <person name="Grenville-Briggs L.J."/>
            <person name="Griffith J."/>
            <person name="Grunwald N.J."/>
            <person name="Horn K."/>
            <person name="Horner N.R."/>
            <person name="Hu C.H."/>
            <person name="Huitema E."/>
            <person name="Jeong D.H."/>
            <person name="Jones A.M."/>
            <person name="Jones J.D."/>
            <person name="Jones R.W."/>
            <person name="Karlsson E.K."/>
            <person name="Kunjeti S.G."/>
            <person name="Lamour K."/>
            <person name="Liu Z."/>
            <person name="Ma L."/>
            <person name="Maclean D."/>
            <person name="Chibucos M.C."/>
            <person name="McDonald H."/>
            <person name="McWalters J."/>
            <person name="Meijer H.J."/>
            <person name="Morgan W."/>
            <person name="Morris P.F."/>
            <person name="Munro C.A."/>
            <person name="O'Neill K."/>
            <person name="Ospina-Giraldo M."/>
            <person name="Pinzon A."/>
            <person name="Pritchard L."/>
            <person name="Ramsahoye B."/>
            <person name="Ren Q."/>
            <person name="Restrepo S."/>
            <person name="Roy S."/>
            <person name="Sadanandom A."/>
            <person name="Savidor A."/>
            <person name="Schornack S."/>
            <person name="Schwartz D.C."/>
            <person name="Schumann U.D."/>
            <person name="Schwessinger B."/>
            <person name="Seyer L."/>
            <person name="Sharpe T."/>
            <person name="Silvar C."/>
            <person name="Song J."/>
            <person name="Studholme D.J."/>
            <person name="Sykes S."/>
            <person name="Thines M."/>
            <person name="van de Vondervoort P.J."/>
            <person name="Phuntumart V."/>
            <person name="Wawra S."/>
            <person name="Weide R."/>
            <person name="Win J."/>
            <person name="Young C."/>
            <person name="Zhou S."/>
            <person name="Fry W."/>
            <person name="Meyers B.C."/>
            <person name="van West P."/>
            <person name="Ristaino J."/>
            <person name="Govers F."/>
            <person name="Birch P.R."/>
            <person name="Whisson S.C."/>
            <person name="Judelson H.S."/>
            <person name="Nusbaum C."/>
        </authorList>
    </citation>
    <scope>NUCLEOTIDE SEQUENCE [LARGE SCALE GENOMIC DNA]</scope>
    <source>
        <strain evidence="3">T30-4</strain>
    </source>
</reference>
<organism evidence="2 3">
    <name type="scientific">Phytophthora infestans (strain T30-4)</name>
    <name type="common">Potato late blight agent</name>
    <dbReference type="NCBI Taxonomy" id="403677"/>
    <lineage>
        <taxon>Eukaryota</taxon>
        <taxon>Sar</taxon>
        <taxon>Stramenopiles</taxon>
        <taxon>Oomycota</taxon>
        <taxon>Peronosporomycetes</taxon>
        <taxon>Peronosporales</taxon>
        <taxon>Peronosporaceae</taxon>
        <taxon>Phytophthora</taxon>
    </lineage>
</organism>